<gene>
    <name evidence="4" type="ORF">V6N12_049126</name>
</gene>
<protein>
    <recommendedName>
        <fullName evidence="3">ABC1 atypical kinase-like domain-containing protein</fullName>
    </recommendedName>
</protein>
<keyword evidence="5" id="KW-1185">Reference proteome</keyword>
<dbReference type="PANTHER" id="PTHR45890">
    <property type="entry name" value="AARF DOMAIN CONTAINING KINASE 2 (PREDICTED)"/>
    <property type="match status" value="1"/>
</dbReference>
<dbReference type="Pfam" id="PF03109">
    <property type="entry name" value="ABC1"/>
    <property type="match status" value="1"/>
</dbReference>
<dbReference type="PANTHER" id="PTHR45890:SF1">
    <property type="entry name" value="AARF DOMAIN CONTAINING KINASE 2"/>
    <property type="match status" value="1"/>
</dbReference>
<comment type="similarity">
    <text evidence="1">Belongs to the heat shock protein 90 family.</text>
</comment>
<dbReference type="InterPro" id="IPR016024">
    <property type="entry name" value="ARM-type_fold"/>
</dbReference>
<dbReference type="Pfam" id="PF00183">
    <property type="entry name" value="HSP90"/>
    <property type="match status" value="1"/>
</dbReference>
<evidence type="ECO:0000313" key="5">
    <source>
        <dbReference type="Proteomes" id="UP001472677"/>
    </source>
</evidence>
<comment type="caution">
    <text evidence="4">The sequence shown here is derived from an EMBL/GenBank/DDBJ whole genome shotgun (WGS) entry which is preliminary data.</text>
</comment>
<dbReference type="InterPro" id="IPR052402">
    <property type="entry name" value="ADCK_kinase"/>
</dbReference>
<dbReference type="InterPro" id="IPR037196">
    <property type="entry name" value="HSP90_C"/>
</dbReference>
<proteinExistence type="inferred from homology"/>
<dbReference type="InterPro" id="IPR001404">
    <property type="entry name" value="Hsp90_fam"/>
</dbReference>
<dbReference type="EMBL" id="JBBPBM010000013">
    <property type="protein sequence ID" value="KAK8562073.1"/>
    <property type="molecule type" value="Genomic_DNA"/>
</dbReference>
<name>A0ABR2EJ93_9ROSI</name>
<sequence>MEHDKRNGYEVESEFLVMIAVMINPTCVQDIEVVTASRLSQDRTMVVACIVEVAQDMGDPIAGYVDRLALLVLKELALSLATNRMNTAFCAGELAKNGGESALNYFEESLKILKRHSGYFHEDVRLQAIVALKHILTATHVDFQCQNAGLMKAREMLDMVMNIYSKTVIEDDDKVEKVVGSNRVDDSPCCSVIEEYGGTTNMERIIKAQTLRDNNIVGTAAAFSSTIKPNSGVGEAIRRDFIVINSVEKLSRFIQTLKWLSLDEKFQQFVETYEQGESVAYSIDDLERHDRIKVALAHIETRALLKILLVDSFIHADMHPENTLVCVSCSKASRKWLFKSKLSKSHVIFFDIGMTVELSNGDRLNLLKIFKVVGRRDGESTHKLSQQQHCQNLKAFIEEVEEAFSSWGTPKSNVLHPANCMLQLLEKVMHHRVNIDNNVESQVRYVEGSHGQDCIKKFKTNAR</sequence>
<evidence type="ECO:0000256" key="1">
    <source>
        <dbReference type="ARBA" id="ARBA00008239"/>
    </source>
</evidence>
<keyword evidence="2" id="KW-0143">Chaperone</keyword>
<evidence type="ECO:0000313" key="4">
    <source>
        <dbReference type="EMBL" id="KAK8562073.1"/>
    </source>
</evidence>
<feature type="domain" description="ABC1 atypical kinase-like" evidence="3">
    <location>
        <begin position="283"/>
        <end position="382"/>
    </location>
</feature>
<dbReference type="SUPFAM" id="SSF48371">
    <property type="entry name" value="ARM repeat"/>
    <property type="match status" value="1"/>
</dbReference>
<evidence type="ECO:0000256" key="2">
    <source>
        <dbReference type="ARBA" id="ARBA00023186"/>
    </source>
</evidence>
<evidence type="ECO:0000259" key="3">
    <source>
        <dbReference type="Pfam" id="PF03109"/>
    </source>
</evidence>
<reference evidence="4 5" key="1">
    <citation type="journal article" date="2024" name="G3 (Bethesda)">
        <title>Genome assembly of Hibiscus sabdariffa L. provides insights into metabolisms of medicinal natural products.</title>
        <authorList>
            <person name="Kim T."/>
        </authorList>
    </citation>
    <scope>NUCLEOTIDE SEQUENCE [LARGE SCALE GENOMIC DNA]</scope>
    <source>
        <strain evidence="4">TK-2024</strain>
        <tissue evidence="4">Old leaves</tissue>
    </source>
</reference>
<dbReference type="InterPro" id="IPR004147">
    <property type="entry name" value="ABC1_dom"/>
</dbReference>
<dbReference type="Proteomes" id="UP001472677">
    <property type="component" value="Unassembled WGS sequence"/>
</dbReference>
<dbReference type="Gene3D" id="1.20.120.790">
    <property type="entry name" value="Heat shock protein 90, C-terminal domain"/>
    <property type="match status" value="1"/>
</dbReference>
<organism evidence="4 5">
    <name type="scientific">Hibiscus sabdariffa</name>
    <name type="common">roselle</name>
    <dbReference type="NCBI Taxonomy" id="183260"/>
    <lineage>
        <taxon>Eukaryota</taxon>
        <taxon>Viridiplantae</taxon>
        <taxon>Streptophyta</taxon>
        <taxon>Embryophyta</taxon>
        <taxon>Tracheophyta</taxon>
        <taxon>Spermatophyta</taxon>
        <taxon>Magnoliopsida</taxon>
        <taxon>eudicotyledons</taxon>
        <taxon>Gunneridae</taxon>
        <taxon>Pentapetalae</taxon>
        <taxon>rosids</taxon>
        <taxon>malvids</taxon>
        <taxon>Malvales</taxon>
        <taxon>Malvaceae</taxon>
        <taxon>Malvoideae</taxon>
        <taxon>Hibiscus</taxon>
    </lineage>
</organism>
<dbReference type="SUPFAM" id="SSF110942">
    <property type="entry name" value="HSP90 C-terminal domain"/>
    <property type="match status" value="1"/>
</dbReference>
<accession>A0ABR2EJ93</accession>